<dbReference type="STRING" id="1220578.FPE01S_01_00060"/>
<proteinExistence type="predicted"/>
<evidence type="ECO:0000313" key="2">
    <source>
        <dbReference type="EMBL" id="GAO40995.1"/>
    </source>
</evidence>
<protein>
    <recommendedName>
        <fullName evidence="4">DUF481 domain-containing protein</fullName>
    </recommendedName>
</protein>
<keyword evidence="3" id="KW-1185">Reference proteome</keyword>
<dbReference type="Pfam" id="PF04338">
    <property type="entry name" value="DUF481"/>
    <property type="match status" value="1"/>
</dbReference>
<dbReference type="RefSeq" id="WP_046366938.1">
    <property type="nucleotide sequence ID" value="NZ_BBWV01000001.1"/>
</dbReference>
<sequence>MKGVLLCVCLLLGAFLLSAQKVRTKDTVYFTNGTKIIGEVKGIKVGVLTFDPDDANDITVQLRVIKTLAAISKVFRVETIDHRVFFGKMLPMEGNKEALMATDVDSTAIRMEDISVMYPFRNSFKQRFTGSVQLGFDFTRSSELGRLNYDGKLNYKARKEEITFGISGIYTLTDSTLSRDREDMSIKYNYYFGTTWFGTLLLKYQRNLELGLQRRYQEGIGAGNKFITSKHVYAWTRGGFVFNQETSTENVKSGTLPEGFLQLEFNFFRFTKPKISVVLAQAGYYSLSSSGRFRNDGQLDTSWEIIKDLNLTLTFYNNFDSQPPTAESRKFDFGTIFGVSLVIR</sequence>
<feature type="chain" id="PRO_5002429814" description="DUF481 domain-containing protein" evidence="1">
    <location>
        <begin position="20"/>
        <end position="344"/>
    </location>
</feature>
<gene>
    <name evidence="2" type="ORF">FPE01S_01_00060</name>
</gene>
<dbReference type="AlphaFoldDB" id="A0A0E9MV45"/>
<dbReference type="Proteomes" id="UP000033121">
    <property type="component" value="Unassembled WGS sequence"/>
</dbReference>
<dbReference type="OrthoDB" id="666658at2"/>
<reference evidence="2 3" key="1">
    <citation type="submission" date="2015-04" db="EMBL/GenBank/DDBJ databases">
        <title>Whole genome shotgun sequence of Flavihumibacter petaseus NBRC 106054.</title>
        <authorList>
            <person name="Miyazawa S."/>
            <person name="Hosoyama A."/>
            <person name="Hashimoto M."/>
            <person name="Noguchi M."/>
            <person name="Tsuchikane K."/>
            <person name="Ohji S."/>
            <person name="Yamazoe A."/>
            <person name="Ichikawa N."/>
            <person name="Kimura A."/>
            <person name="Fujita N."/>
        </authorList>
    </citation>
    <scope>NUCLEOTIDE SEQUENCE [LARGE SCALE GENOMIC DNA]</scope>
    <source>
        <strain evidence="2 3">NBRC 106054</strain>
    </source>
</reference>
<comment type="caution">
    <text evidence="2">The sequence shown here is derived from an EMBL/GenBank/DDBJ whole genome shotgun (WGS) entry which is preliminary data.</text>
</comment>
<name>A0A0E9MV45_9BACT</name>
<dbReference type="EMBL" id="BBWV01000001">
    <property type="protein sequence ID" value="GAO40995.1"/>
    <property type="molecule type" value="Genomic_DNA"/>
</dbReference>
<feature type="signal peptide" evidence="1">
    <location>
        <begin position="1"/>
        <end position="19"/>
    </location>
</feature>
<accession>A0A0E9MV45</accession>
<keyword evidence="1" id="KW-0732">Signal</keyword>
<evidence type="ECO:0000256" key="1">
    <source>
        <dbReference type="SAM" id="SignalP"/>
    </source>
</evidence>
<dbReference type="InterPro" id="IPR007433">
    <property type="entry name" value="DUF481"/>
</dbReference>
<evidence type="ECO:0008006" key="4">
    <source>
        <dbReference type="Google" id="ProtNLM"/>
    </source>
</evidence>
<organism evidence="2 3">
    <name type="scientific">Flavihumibacter petaseus NBRC 106054</name>
    <dbReference type="NCBI Taxonomy" id="1220578"/>
    <lineage>
        <taxon>Bacteria</taxon>
        <taxon>Pseudomonadati</taxon>
        <taxon>Bacteroidota</taxon>
        <taxon>Chitinophagia</taxon>
        <taxon>Chitinophagales</taxon>
        <taxon>Chitinophagaceae</taxon>
        <taxon>Flavihumibacter</taxon>
    </lineage>
</organism>
<evidence type="ECO:0000313" key="3">
    <source>
        <dbReference type="Proteomes" id="UP000033121"/>
    </source>
</evidence>